<accession>A0A0S4L8B2</accession>
<sequence>MKGKAHPAVWMGLSPIVRAFGQWCDGMKWRASLLSLLLLTVSLSSLGGTSSAQSSLEYSAISPPTHQNHGSHREQNGDTWEGSTQGVAYSEFNHRFAGLFVLLFGLAELGHALQYQVPVWTRLVLPVALGVLGGYLLIWSDHEAWPIGSLTFAQTFSGQDPEILQHKFYGVFSSAAAVTEALRRISWARHPGWAVPMLILGFFGAILLFIHSHGNHPANHIIELHHAFLGTIGIGAAVSSAMMAWASSASGKTTKRWEMAWAICVVVIGLQLLVYFE</sequence>
<dbReference type="Proteomes" id="UP000199032">
    <property type="component" value="Unassembled WGS sequence"/>
</dbReference>
<feature type="transmembrane region" description="Helical" evidence="1">
    <location>
        <begin position="96"/>
        <end position="113"/>
    </location>
</feature>
<reference evidence="2 3" key="1">
    <citation type="submission" date="2015-10" db="EMBL/GenBank/DDBJ databases">
        <authorList>
            <person name="Gilbert D.G."/>
        </authorList>
    </citation>
    <scope>NUCLEOTIDE SEQUENCE [LARGE SCALE GENOMIC DNA]</scope>
    <source>
        <strain evidence="2">COMA1</strain>
    </source>
</reference>
<dbReference type="EMBL" id="CZQA01000001">
    <property type="protein sequence ID" value="CUS33937.1"/>
    <property type="molecule type" value="Genomic_DNA"/>
</dbReference>
<name>A0A0S4L8B2_9BACT</name>
<evidence type="ECO:0000313" key="2">
    <source>
        <dbReference type="EMBL" id="CUS33937.1"/>
    </source>
</evidence>
<keyword evidence="1" id="KW-0472">Membrane</keyword>
<dbReference type="STRING" id="1742972.COMA1_11430"/>
<protein>
    <submittedName>
        <fullName evidence="2">Uncharacterized protein</fullName>
    </submittedName>
</protein>
<feature type="transmembrane region" description="Helical" evidence="1">
    <location>
        <begin position="259"/>
        <end position="276"/>
    </location>
</feature>
<feature type="transmembrane region" description="Helical" evidence="1">
    <location>
        <begin position="224"/>
        <end position="247"/>
    </location>
</feature>
<feature type="transmembrane region" description="Helical" evidence="1">
    <location>
        <begin position="193"/>
        <end position="212"/>
    </location>
</feature>
<evidence type="ECO:0000313" key="3">
    <source>
        <dbReference type="Proteomes" id="UP000199032"/>
    </source>
</evidence>
<keyword evidence="1" id="KW-1133">Transmembrane helix</keyword>
<keyword evidence="3" id="KW-1185">Reference proteome</keyword>
<dbReference type="AlphaFoldDB" id="A0A0S4L8B2"/>
<keyword evidence="1" id="KW-0812">Transmembrane</keyword>
<evidence type="ECO:0000256" key="1">
    <source>
        <dbReference type="SAM" id="Phobius"/>
    </source>
</evidence>
<organism evidence="2 3">
    <name type="scientific">Candidatus Nitrospira nitrosa</name>
    <dbReference type="NCBI Taxonomy" id="1742972"/>
    <lineage>
        <taxon>Bacteria</taxon>
        <taxon>Pseudomonadati</taxon>
        <taxon>Nitrospirota</taxon>
        <taxon>Nitrospiria</taxon>
        <taxon>Nitrospirales</taxon>
        <taxon>Nitrospiraceae</taxon>
        <taxon>Nitrospira</taxon>
    </lineage>
</organism>
<gene>
    <name evidence="2" type="ORF">COMA1_11430</name>
</gene>
<proteinExistence type="predicted"/>
<feature type="transmembrane region" description="Helical" evidence="1">
    <location>
        <begin position="120"/>
        <end position="139"/>
    </location>
</feature>